<dbReference type="EMBL" id="CP121261">
    <property type="protein sequence ID" value="WFP07518.1"/>
    <property type="molecule type" value="Genomic_DNA"/>
</dbReference>
<dbReference type="Proteomes" id="UP001214170">
    <property type="component" value="Chromosome"/>
</dbReference>
<evidence type="ECO:0000313" key="1">
    <source>
        <dbReference type="EMBL" id="WFP07518.1"/>
    </source>
</evidence>
<name>A0ABY8GSI4_9BURK</name>
<reference evidence="1 2" key="1">
    <citation type="submission" date="2023-03" db="EMBL/GenBank/DDBJ databases">
        <title>Achromobacter spanius LIG8.</title>
        <authorList>
            <person name="Shrestha S."/>
        </authorList>
    </citation>
    <scope>NUCLEOTIDE SEQUENCE [LARGE SCALE GENOMIC DNA]</scope>
    <source>
        <strain evidence="1 2">LIG8</strain>
    </source>
</reference>
<gene>
    <name evidence="1" type="ORF">P8T11_24935</name>
</gene>
<proteinExistence type="predicted"/>
<dbReference type="RefSeq" id="WP_268079551.1">
    <property type="nucleotide sequence ID" value="NZ_CP106885.1"/>
</dbReference>
<organism evidence="1 2">
    <name type="scientific">Achromobacter spanius</name>
    <dbReference type="NCBI Taxonomy" id="217203"/>
    <lineage>
        <taxon>Bacteria</taxon>
        <taxon>Pseudomonadati</taxon>
        <taxon>Pseudomonadota</taxon>
        <taxon>Betaproteobacteria</taxon>
        <taxon>Burkholderiales</taxon>
        <taxon>Alcaligenaceae</taxon>
        <taxon>Achromobacter</taxon>
    </lineage>
</organism>
<accession>A0ABY8GSI4</accession>
<evidence type="ECO:0000313" key="2">
    <source>
        <dbReference type="Proteomes" id="UP001214170"/>
    </source>
</evidence>
<protein>
    <submittedName>
        <fullName evidence="1">Uncharacterized protein</fullName>
    </submittedName>
</protein>
<sequence>MTMLPEIDLGDPKDWAKIDPAVAFHLIDRQAENWAHAGVLMERWARAWVKANPEKEET</sequence>
<keyword evidence="2" id="KW-1185">Reference proteome</keyword>